<dbReference type="SUPFAM" id="SSF51735">
    <property type="entry name" value="NAD(P)-binding Rossmann-fold domains"/>
    <property type="match status" value="1"/>
</dbReference>
<dbReference type="Pfam" id="PF13561">
    <property type="entry name" value="adh_short_C2"/>
    <property type="match status" value="1"/>
</dbReference>
<dbReference type="PRINTS" id="PR00081">
    <property type="entry name" value="GDHRDH"/>
</dbReference>
<evidence type="ECO:0000313" key="2">
    <source>
        <dbReference type="EMBL" id="GAA2339902.1"/>
    </source>
</evidence>
<dbReference type="RefSeq" id="WP_344612243.1">
    <property type="nucleotide sequence ID" value="NZ_BAAARV010000019.1"/>
</dbReference>
<dbReference type="InterPro" id="IPR002347">
    <property type="entry name" value="SDR_fam"/>
</dbReference>
<name>A0ABP5SWD3_9ACTN</name>
<reference evidence="3" key="1">
    <citation type="journal article" date="2019" name="Int. J. Syst. Evol. Microbiol.">
        <title>The Global Catalogue of Microorganisms (GCM) 10K type strain sequencing project: providing services to taxonomists for standard genome sequencing and annotation.</title>
        <authorList>
            <consortium name="The Broad Institute Genomics Platform"/>
            <consortium name="The Broad Institute Genome Sequencing Center for Infectious Disease"/>
            <person name="Wu L."/>
            <person name="Ma J."/>
        </authorList>
    </citation>
    <scope>NUCLEOTIDE SEQUENCE [LARGE SCALE GENOMIC DNA]</scope>
    <source>
        <strain evidence="3">JCM 3272</strain>
    </source>
</reference>
<dbReference type="InterPro" id="IPR036291">
    <property type="entry name" value="NAD(P)-bd_dom_sf"/>
</dbReference>
<dbReference type="EMBL" id="BAAARV010000019">
    <property type="protein sequence ID" value="GAA2339902.1"/>
    <property type="molecule type" value="Genomic_DNA"/>
</dbReference>
<dbReference type="PANTHER" id="PTHR42760:SF122">
    <property type="entry name" value="NAD(P)-BINDING PROTEIN"/>
    <property type="match status" value="1"/>
</dbReference>
<gene>
    <name evidence="2" type="ORF">GCM10010170_022430</name>
</gene>
<evidence type="ECO:0000256" key="1">
    <source>
        <dbReference type="ARBA" id="ARBA00006484"/>
    </source>
</evidence>
<sequence length="290" mass="29951">MTPLEPLLRRRPGLIERVRGRLQGTVAVVTGAGSHPSEVVGVGQAISAVLAAAGARVVVVDLDEQAARHTADAITGLDPALTAYAAIGDVRRRADCEAVIAAAVERFGAIDVLVNNAAIIGPGAALADDDEGFLQTLDVNLMGAVRMSRAAAGHMRRGSAIVHISSLGSLRSFGNLAYEASKGAINTLVSSMSIQLGAAGIRVNGVCPGQMWTPMAVRNLRLKGYSDDAIAAHRSQRRDGLPLRMEGTGWDIATATLFLAGPESCWITGQTLVVDGGQSGVVGYLPPDGG</sequence>
<dbReference type="PANTHER" id="PTHR42760">
    <property type="entry name" value="SHORT-CHAIN DEHYDROGENASES/REDUCTASES FAMILY MEMBER"/>
    <property type="match status" value="1"/>
</dbReference>
<dbReference type="Gene3D" id="3.40.50.720">
    <property type="entry name" value="NAD(P)-binding Rossmann-like Domain"/>
    <property type="match status" value="1"/>
</dbReference>
<dbReference type="PRINTS" id="PR00080">
    <property type="entry name" value="SDRFAMILY"/>
</dbReference>
<comment type="caution">
    <text evidence="2">The sequence shown here is derived from an EMBL/GenBank/DDBJ whole genome shotgun (WGS) entry which is preliminary data.</text>
</comment>
<accession>A0ABP5SWD3</accession>
<evidence type="ECO:0000313" key="3">
    <source>
        <dbReference type="Proteomes" id="UP001501444"/>
    </source>
</evidence>
<keyword evidence="3" id="KW-1185">Reference proteome</keyword>
<dbReference type="CDD" id="cd05233">
    <property type="entry name" value="SDR_c"/>
    <property type="match status" value="1"/>
</dbReference>
<organism evidence="2 3">
    <name type="scientific">Dactylosporangium salmoneum</name>
    <dbReference type="NCBI Taxonomy" id="53361"/>
    <lineage>
        <taxon>Bacteria</taxon>
        <taxon>Bacillati</taxon>
        <taxon>Actinomycetota</taxon>
        <taxon>Actinomycetes</taxon>
        <taxon>Micromonosporales</taxon>
        <taxon>Micromonosporaceae</taxon>
        <taxon>Dactylosporangium</taxon>
    </lineage>
</organism>
<protein>
    <submittedName>
        <fullName evidence="2">SDR family NAD(P)-dependent oxidoreductase</fullName>
    </submittedName>
</protein>
<comment type="similarity">
    <text evidence="1">Belongs to the short-chain dehydrogenases/reductases (SDR) family.</text>
</comment>
<dbReference type="Proteomes" id="UP001501444">
    <property type="component" value="Unassembled WGS sequence"/>
</dbReference>
<proteinExistence type="inferred from homology"/>